<dbReference type="Proteomes" id="UP001162135">
    <property type="component" value="Unassembled WGS sequence"/>
</dbReference>
<sequence>MASDGAEANPETSPACVNFRCRFGDVPRADPPLIAEPFVSFYRDQVVKPLQPYHDWEPTARQIPISRSPRVDLPDTAARRFPASD</sequence>
<evidence type="ECO:0000313" key="3">
    <source>
        <dbReference type="Proteomes" id="UP001162135"/>
    </source>
</evidence>
<feature type="region of interest" description="Disordered" evidence="1">
    <location>
        <begin position="65"/>
        <end position="85"/>
    </location>
</feature>
<keyword evidence="3" id="KW-1185">Reference proteome</keyword>
<evidence type="ECO:0000313" key="2">
    <source>
        <dbReference type="EMBL" id="MDH4574543.1"/>
    </source>
</evidence>
<organism evidence="2 3">
    <name type="scientific">Salinicola acroporae</name>
    <dbReference type="NCBI Taxonomy" id="1541440"/>
    <lineage>
        <taxon>Bacteria</taxon>
        <taxon>Pseudomonadati</taxon>
        <taxon>Pseudomonadota</taxon>
        <taxon>Gammaproteobacteria</taxon>
        <taxon>Oceanospirillales</taxon>
        <taxon>Halomonadaceae</taxon>
        <taxon>Salinicola</taxon>
    </lineage>
</organism>
<comment type="caution">
    <text evidence="2">The sequence shown here is derived from an EMBL/GenBank/DDBJ whole genome shotgun (WGS) entry which is preliminary data.</text>
</comment>
<gene>
    <name evidence="2" type="ORF">CUR86_20365</name>
</gene>
<accession>A0ABT6IAP8</accession>
<evidence type="ECO:0000256" key="1">
    <source>
        <dbReference type="SAM" id="MobiDB-lite"/>
    </source>
</evidence>
<proteinExistence type="predicted"/>
<name>A0ABT6IAP8_9GAMM</name>
<dbReference type="EMBL" id="PGFS01000001">
    <property type="protein sequence ID" value="MDH4574543.1"/>
    <property type="molecule type" value="Genomic_DNA"/>
</dbReference>
<protein>
    <submittedName>
        <fullName evidence="2">Uncharacterized protein</fullName>
    </submittedName>
</protein>
<reference evidence="2" key="1">
    <citation type="journal article" date="2015" name="Antonie Van Leeuwenhoek">
        <title>Comparative 16S rRNA signatures and multilocus sequence analysis for the genus Salinicola and description of Salinicola acroporae sp. nov., isolated from coral Acropora digitifera.</title>
        <authorList>
            <person name="Lepcha R.T."/>
            <person name="Poddar A."/>
            <person name="Schumann P."/>
            <person name="Das S.K."/>
        </authorList>
    </citation>
    <scope>NUCLEOTIDE SEQUENCE</scope>
    <source>
        <strain evidence="2">S4-41</strain>
    </source>
</reference>
<reference evidence="2" key="2">
    <citation type="submission" date="2017-11" db="EMBL/GenBank/DDBJ databases">
        <authorList>
            <person name="Das S.K."/>
        </authorList>
    </citation>
    <scope>NUCLEOTIDE SEQUENCE</scope>
    <source>
        <strain evidence="2">S4-41</strain>
    </source>
</reference>